<dbReference type="InParanoid" id="W4KDY5"/>
<reference evidence="2 3" key="1">
    <citation type="journal article" date="2012" name="New Phytol.">
        <title>Insight into trade-off between wood decay and parasitism from the genome of a fungal forest pathogen.</title>
        <authorList>
            <person name="Olson A."/>
            <person name="Aerts A."/>
            <person name="Asiegbu F."/>
            <person name="Belbahri L."/>
            <person name="Bouzid O."/>
            <person name="Broberg A."/>
            <person name="Canback B."/>
            <person name="Coutinho P.M."/>
            <person name="Cullen D."/>
            <person name="Dalman K."/>
            <person name="Deflorio G."/>
            <person name="van Diepen L.T."/>
            <person name="Dunand C."/>
            <person name="Duplessis S."/>
            <person name="Durling M."/>
            <person name="Gonthier P."/>
            <person name="Grimwood J."/>
            <person name="Fossdal C.G."/>
            <person name="Hansson D."/>
            <person name="Henrissat B."/>
            <person name="Hietala A."/>
            <person name="Himmelstrand K."/>
            <person name="Hoffmeister D."/>
            <person name="Hogberg N."/>
            <person name="James T.Y."/>
            <person name="Karlsson M."/>
            <person name="Kohler A."/>
            <person name="Kues U."/>
            <person name="Lee Y.H."/>
            <person name="Lin Y.C."/>
            <person name="Lind M."/>
            <person name="Lindquist E."/>
            <person name="Lombard V."/>
            <person name="Lucas S."/>
            <person name="Lunden K."/>
            <person name="Morin E."/>
            <person name="Murat C."/>
            <person name="Park J."/>
            <person name="Raffaello T."/>
            <person name="Rouze P."/>
            <person name="Salamov A."/>
            <person name="Schmutz J."/>
            <person name="Solheim H."/>
            <person name="Stahlberg J."/>
            <person name="Velez H."/>
            <person name="de Vries R.P."/>
            <person name="Wiebenga A."/>
            <person name="Woodward S."/>
            <person name="Yakovlev I."/>
            <person name="Garbelotto M."/>
            <person name="Martin F."/>
            <person name="Grigoriev I.V."/>
            <person name="Stenlid J."/>
        </authorList>
    </citation>
    <scope>NUCLEOTIDE SEQUENCE [LARGE SCALE GENOMIC DNA]</scope>
    <source>
        <strain evidence="2 3">TC 32-1</strain>
    </source>
</reference>
<dbReference type="RefSeq" id="XP_009543686.1">
    <property type="nucleotide sequence ID" value="XM_009545391.1"/>
</dbReference>
<dbReference type="eggNOG" id="ENOG502SX8G">
    <property type="taxonomic scope" value="Eukaryota"/>
</dbReference>
<dbReference type="GeneID" id="20675962"/>
<proteinExistence type="predicted"/>
<feature type="compositionally biased region" description="Pro residues" evidence="1">
    <location>
        <begin position="1085"/>
        <end position="1109"/>
    </location>
</feature>
<name>W4KDY5_HETIT</name>
<dbReference type="OrthoDB" id="3269353at2759"/>
<feature type="compositionally biased region" description="Polar residues" evidence="1">
    <location>
        <begin position="236"/>
        <end position="251"/>
    </location>
</feature>
<dbReference type="KEGG" id="hir:HETIRDRAFT_449559"/>
<feature type="region of interest" description="Disordered" evidence="1">
    <location>
        <begin position="1"/>
        <end position="49"/>
    </location>
</feature>
<sequence length="1127" mass="125130">MSHLTSSPFHKPSPYDFPRPSQLPTPPDTEPEFTGFTHPQGIVPPATTEADPLSLQTNLAHDAHVSRMRRVSTLSYRNTGLRDNRERSSSGQTKWLIVVVPPPSLSKAHGNLGHTLASGPPDRLPQGTLMPLFPTMYGQLTVIAREFNFPSTTGLCLYLHMAENGLAASPRISDETWPILWGHLFDARSPSLQLQQLPVCGRVEFDIDFHKARWYDAWVASSRRYAMDFPVSAAPSTSHWRGDSKTTFQEDQLTEEQSESVFMPPSRNQMPSRHVPRKLSLLDRFDAASPASNQANQTARNDDFIETPRPLAPIMQEEEPKTATKDLESRVKTWRASSSVAPTPLGATGQISLDPVHMPNDIVLKDSPLPVEEGEEALNLDDFTWSVSSPGPTDYDNLESPLSWDRVPSVHLDRRLEGSVLLSPSTATSFGPDDDLVSLVSYASRYPSPDIGLRMLDDAPPTPSTATSWGAPLEYPASPLSVSRPPSVDLAHRMTLSRSTTPVTATSWGPSSWPASPASLDRVSQAPSLDLGERGGWSRPATPSTATSWGPPLSYPPSPFVPNHIRTPDAGQRAFDSATMRVPNSFEFMFPYFRPDQDPTWQHVWPYTETSQEPVLRDVPSSIIIQSPEVSDLRAVMEIEQQPFTAHVPKNARLAFTEVPAENRHSVQLSTAYPTLNIYPTAYPNFEIYPGHVCSADIIEPMTVRLPAMYPAIDVYRTAYPNFEIYPGHVCGVEVVFDLSMSVHLPAVYPSLDIYPAVYPYMSIYPTVIRPVEITTTAQHTTIRGHYPNLDIYPPAYPVFDLYPATPSRTDYESSKSISNRLDAQYPMLNIYPAVYPHFNIYPSPEAEVQSPDYGVNIALDARYPILKLYPATYPYFEIYPGEVTDLSIMELPIITTLTPSYPCFDIYPSVYPYFDIYRSGWGSNLEDQHDVISVKLPAHYPALRIYSPVYPHFELWPFVAAPAIASSILGGTQRIRTHVGIHQEISGPSRRKRSGSHSELHDEAFKEASPPSASYTTPPQQDAHSTVLKAEASLEPHRGTSSQIDQENATDSVKSRSRLPLSSQRVVMPNTSVDIPYDIQLAPLPPKKPIPTSLPPPTPPLRPLPNTPSPSNVFSHITSFHNPFTG</sequence>
<gene>
    <name evidence="2" type="ORF">HETIRDRAFT_449559</name>
</gene>
<feature type="compositionally biased region" description="Basic and acidic residues" evidence="1">
    <location>
        <begin position="997"/>
        <end position="1007"/>
    </location>
</feature>
<feature type="compositionally biased region" description="Polar residues" evidence="1">
    <location>
        <begin position="1040"/>
        <end position="1053"/>
    </location>
</feature>
<dbReference type="Proteomes" id="UP000030671">
    <property type="component" value="Unassembled WGS sequence"/>
</dbReference>
<feature type="region of interest" description="Disordered" evidence="1">
    <location>
        <begin position="499"/>
        <end position="553"/>
    </location>
</feature>
<feature type="region of interest" description="Disordered" evidence="1">
    <location>
        <begin position="981"/>
        <end position="1066"/>
    </location>
</feature>
<feature type="compositionally biased region" description="Low complexity" evidence="1">
    <location>
        <begin position="507"/>
        <end position="519"/>
    </location>
</feature>
<feature type="compositionally biased region" description="Low complexity" evidence="1">
    <location>
        <begin position="1009"/>
        <end position="1020"/>
    </location>
</feature>
<feature type="region of interest" description="Disordered" evidence="1">
    <location>
        <begin position="1085"/>
        <end position="1114"/>
    </location>
</feature>
<feature type="compositionally biased region" description="Pro residues" evidence="1">
    <location>
        <begin position="15"/>
        <end position="28"/>
    </location>
</feature>
<dbReference type="AlphaFoldDB" id="W4KDY5"/>
<dbReference type="EMBL" id="KI925456">
    <property type="protein sequence ID" value="ETW83959.1"/>
    <property type="molecule type" value="Genomic_DNA"/>
</dbReference>
<organism evidence="2 3">
    <name type="scientific">Heterobasidion irregulare (strain TC 32-1)</name>
    <dbReference type="NCBI Taxonomy" id="747525"/>
    <lineage>
        <taxon>Eukaryota</taxon>
        <taxon>Fungi</taxon>
        <taxon>Dikarya</taxon>
        <taxon>Basidiomycota</taxon>
        <taxon>Agaricomycotina</taxon>
        <taxon>Agaricomycetes</taxon>
        <taxon>Russulales</taxon>
        <taxon>Bondarzewiaceae</taxon>
        <taxon>Heterobasidion</taxon>
        <taxon>Heterobasidion annosum species complex</taxon>
    </lineage>
</organism>
<accession>W4KDY5</accession>
<evidence type="ECO:0000313" key="2">
    <source>
        <dbReference type="EMBL" id="ETW83959.1"/>
    </source>
</evidence>
<protein>
    <submittedName>
        <fullName evidence="2">Uncharacterized protein</fullName>
    </submittedName>
</protein>
<feature type="region of interest" description="Disordered" evidence="1">
    <location>
        <begin position="236"/>
        <end position="273"/>
    </location>
</feature>
<dbReference type="HOGENOM" id="CLU_004026_0_0_1"/>
<evidence type="ECO:0000313" key="3">
    <source>
        <dbReference type="Proteomes" id="UP000030671"/>
    </source>
</evidence>
<keyword evidence="3" id="KW-1185">Reference proteome</keyword>
<evidence type="ECO:0000256" key="1">
    <source>
        <dbReference type="SAM" id="MobiDB-lite"/>
    </source>
</evidence>